<organism evidence="6 7">
    <name type="scientific">Brevibacillus agri</name>
    <dbReference type="NCBI Taxonomy" id="51101"/>
    <lineage>
        <taxon>Bacteria</taxon>
        <taxon>Bacillati</taxon>
        <taxon>Bacillota</taxon>
        <taxon>Bacilli</taxon>
        <taxon>Bacillales</taxon>
        <taxon>Paenibacillaceae</taxon>
        <taxon>Brevibacillus</taxon>
    </lineage>
</organism>
<comment type="caution">
    <text evidence="6">The sequence shown here is derived from an EMBL/GenBank/DDBJ whole genome shotgun (WGS) entry which is preliminary data.</text>
</comment>
<keyword evidence="2" id="KW-0238">DNA-binding</keyword>
<gene>
    <name evidence="5" type="ORF">BAG01nite_44630</name>
    <name evidence="6" type="ORF">EB820_25045</name>
</gene>
<dbReference type="OrthoDB" id="214086at2"/>
<dbReference type="SMART" id="SM00895">
    <property type="entry name" value="FCD"/>
    <property type="match status" value="1"/>
</dbReference>
<dbReference type="GO" id="GO:0003700">
    <property type="term" value="F:DNA-binding transcription factor activity"/>
    <property type="evidence" value="ECO:0007669"/>
    <property type="project" value="InterPro"/>
</dbReference>
<evidence type="ECO:0000313" key="7">
    <source>
        <dbReference type="Proteomes" id="UP000276178"/>
    </source>
</evidence>
<dbReference type="Gene3D" id="1.10.10.10">
    <property type="entry name" value="Winged helix-like DNA-binding domain superfamily/Winged helix DNA-binding domain"/>
    <property type="match status" value="1"/>
</dbReference>
<evidence type="ECO:0000313" key="5">
    <source>
        <dbReference type="EMBL" id="GED28361.1"/>
    </source>
</evidence>
<dbReference type="SMART" id="SM00345">
    <property type="entry name" value="HTH_GNTR"/>
    <property type="match status" value="1"/>
</dbReference>
<name>A0A3M8A627_9BACL</name>
<evidence type="ECO:0000256" key="3">
    <source>
        <dbReference type="ARBA" id="ARBA00023163"/>
    </source>
</evidence>
<dbReference type="PANTHER" id="PTHR43537">
    <property type="entry name" value="TRANSCRIPTIONAL REGULATOR, GNTR FAMILY"/>
    <property type="match status" value="1"/>
</dbReference>
<dbReference type="Proteomes" id="UP000317180">
    <property type="component" value="Unassembled WGS sequence"/>
</dbReference>
<reference evidence="6 7" key="1">
    <citation type="submission" date="2018-10" db="EMBL/GenBank/DDBJ databases">
        <title>Phylogenomics of Brevibacillus.</title>
        <authorList>
            <person name="Dunlap C."/>
        </authorList>
    </citation>
    <scope>NUCLEOTIDE SEQUENCE [LARGE SCALE GENOMIC DNA]</scope>
    <source>
        <strain evidence="6 7">NRRL NRS 1219</strain>
    </source>
</reference>
<dbReference type="GO" id="GO:0003677">
    <property type="term" value="F:DNA binding"/>
    <property type="evidence" value="ECO:0007669"/>
    <property type="project" value="UniProtKB-KW"/>
</dbReference>
<dbReference type="PANTHER" id="PTHR43537:SF5">
    <property type="entry name" value="UXU OPERON TRANSCRIPTIONAL REGULATOR"/>
    <property type="match status" value="1"/>
</dbReference>
<sequence length="238" mass="26671">MDLSRLAKKNHYEHITEQLKALILNGELPPGAKLPSTKELSERFGVGRSTTREALSALKAMGLIEIRQGGNCTVRSIPSPAHSLLPDLSGLQTNKQTILELIEVRKSLEVSNAAIAALKRDDHDLHSLEAILAEMEQHVGAEEVGERTDLLFHLTLAKATHNSILAHLFESLSHQMEIGIRETRRMEIYSNHSVSAQFFHEHRAIYEAIKSKDPEAAQSRMKEHLLHEKSILLKYLAD</sequence>
<dbReference type="InterPro" id="IPR011711">
    <property type="entry name" value="GntR_C"/>
</dbReference>
<keyword evidence="8" id="KW-1185">Reference proteome</keyword>
<evidence type="ECO:0000256" key="2">
    <source>
        <dbReference type="ARBA" id="ARBA00023125"/>
    </source>
</evidence>
<dbReference type="Proteomes" id="UP000276178">
    <property type="component" value="Unassembled WGS sequence"/>
</dbReference>
<dbReference type="Gene3D" id="1.20.120.530">
    <property type="entry name" value="GntR ligand-binding domain-like"/>
    <property type="match status" value="1"/>
</dbReference>
<dbReference type="InterPro" id="IPR036388">
    <property type="entry name" value="WH-like_DNA-bd_sf"/>
</dbReference>
<dbReference type="PRINTS" id="PR00035">
    <property type="entry name" value="HTHGNTR"/>
</dbReference>
<evidence type="ECO:0000259" key="4">
    <source>
        <dbReference type="PROSITE" id="PS50949"/>
    </source>
</evidence>
<dbReference type="GeneID" id="82809407"/>
<dbReference type="PROSITE" id="PS50949">
    <property type="entry name" value="HTH_GNTR"/>
    <property type="match status" value="1"/>
</dbReference>
<keyword evidence="3" id="KW-0804">Transcription</keyword>
<dbReference type="CDD" id="cd07377">
    <property type="entry name" value="WHTH_GntR"/>
    <property type="match status" value="1"/>
</dbReference>
<dbReference type="EMBL" id="BJOD01000068">
    <property type="protein sequence ID" value="GED28361.1"/>
    <property type="molecule type" value="Genomic_DNA"/>
</dbReference>
<accession>A0A3M8A627</accession>
<dbReference type="RefSeq" id="WP_122953489.1">
    <property type="nucleotide sequence ID" value="NZ_BJOD01000068.1"/>
</dbReference>
<dbReference type="SUPFAM" id="SSF46785">
    <property type="entry name" value="Winged helix' DNA-binding domain"/>
    <property type="match status" value="1"/>
</dbReference>
<proteinExistence type="predicted"/>
<protein>
    <submittedName>
        <fullName evidence="6">FadR family transcriptional regulator</fullName>
    </submittedName>
    <submittedName>
        <fullName evidence="5">GntR family transcriptional regulator</fullName>
    </submittedName>
</protein>
<dbReference type="InterPro" id="IPR036390">
    <property type="entry name" value="WH_DNA-bd_sf"/>
</dbReference>
<dbReference type="Pfam" id="PF07729">
    <property type="entry name" value="FCD"/>
    <property type="match status" value="1"/>
</dbReference>
<feature type="domain" description="HTH gntR-type" evidence="4">
    <location>
        <begin position="9"/>
        <end position="77"/>
    </location>
</feature>
<evidence type="ECO:0000313" key="8">
    <source>
        <dbReference type="Proteomes" id="UP000317180"/>
    </source>
</evidence>
<keyword evidence="1" id="KW-0805">Transcription regulation</keyword>
<dbReference type="SUPFAM" id="SSF48008">
    <property type="entry name" value="GntR ligand-binding domain-like"/>
    <property type="match status" value="1"/>
</dbReference>
<dbReference type="InterPro" id="IPR008920">
    <property type="entry name" value="TF_FadR/GntR_C"/>
</dbReference>
<dbReference type="AlphaFoldDB" id="A0A3M8A627"/>
<dbReference type="EMBL" id="RHHN01000111">
    <property type="protein sequence ID" value="RNB46620.1"/>
    <property type="molecule type" value="Genomic_DNA"/>
</dbReference>
<dbReference type="InterPro" id="IPR000524">
    <property type="entry name" value="Tscrpt_reg_HTH_GntR"/>
</dbReference>
<reference evidence="5 8" key="2">
    <citation type="submission" date="2019-06" db="EMBL/GenBank/DDBJ databases">
        <title>Whole genome shotgun sequence of Brevibacillus agri NBRC 15538.</title>
        <authorList>
            <person name="Hosoyama A."/>
            <person name="Uohara A."/>
            <person name="Ohji S."/>
            <person name="Ichikawa N."/>
        </authorList>
    </citation>
    <scope>NUCLEOTIDE SEQUENCE [LARGE SCALE GENOMIC DNA]</scope>
    <source>
        <strain evidence="5 8">NBRC 15538</strain>
    </source>
</reference>
<dbReference type="Pfam" id="PF00392">
    <property type="entry name" value="GntR"/>
    <property type="match status" value="1"/>
</dbReference>
<evidence type="ECO:0000313" key="6">
    <source>
        <dbReference type="EMBL" id="RNB46620.1"/>
    </source>
</evidence>
<evidence type="ECO:0000256" key="1">
    <source>
        <dbReference type="ARBA" id="ARBA00023015"/>
    </source>
</evidence>